<dbReference type="Proteomes" id="UP000252355">
    <property type="component" value="Unassembled WGS sequence"/>
</dbReference>
<dbReference type="PANTHER" id="PTHR12755:SF3">
    <property type="entry name" value="POLYNUCLEOTIDE 5'-HYDROXYL-KINASE NOL9"/>
    <property type="match status" value="1"/>
</dbReference>
<evidence type="ECO:0000259" key="5">
    <source>
        <dbReference type="Pfam" id="PF16575"/>
    </source>
</evidence>
<dbReference type="Pfam" id="PF16575">
    <property type="entry name" value="CLP1_P"/>
    <property type="match status" value="1"/>
</dbReference>
<evidence type="ECO:0000313" key="7">
    <source>
        <dbReference type="Proteomes" id="UP000252355"/>
    </source>
</evidence>
<dbReference type="PANTHER" id="PTHR12755">
    <property type="entry name" value="CLEAVAGE/POLYADENYLATION FACTOR IA SUBUNIT CLP1P"/>
    <property type="match status" value="1"/>
</dbReference>
<evidence type="ECO:0000256" key="3">
    <source>
        <dbReference type="ARBA" id="ARBA00022777"/>
    </source>
</evidence>
<dbReference type="SUPFAM" id="SSF52540">
    <property type="entry name" value="P-loop containing nucleoside triphosphate hydrolases"/>
    <property type="match status" value="1"/>
</dbReference>
<dbReference type="GO" id="GO:0005524">
    <property type="term" value="F:ATP binding"/>
    <property type="evidence" value="ECO:0007669"/>
    <property type="project" value="UniProtKB-KW"/>
</dbReference>
<evidence type="ECO:0000256" key="4">
    <source>
        <dbReference type="ARBA" id="ARBA00022840"/>
    </source>
</evidence>
<keyword evidence="1" id="KW-0808">Transferase</keyword>
<dbReference type="InterPro" id="IPR027417">
    <property type="entry name" value="P-loop_NTPase"/>
</dbReference>
<keyword evidence="2" id="KW-0547">Nucleotide-binding</keyword>
<dbReference type="Gene3D" id="3.40.50.300">
    <property type="entry name" value="P-loop containing nucleotide triphosphate hydrolases"/>
    <property type="match status" value="1"/>
</dbReference>
<keyword evidence="4" id="KW-0067">ATP-binding</keyword>
<name>A0A367ZQU4_9BACT</name>
<dbReference type="InterPro" id="IPR032319">
    <property type="entry name" value="CLP1_P"/>
</dbReference>
<keyword evidence="3" id="KW-0418">Kinase</keyword>
<reference evidence="6 7" key="1">
    <citation type="submission" date="2018-05" db="EMBL/GenBank/DDBJ databases">
        <title>A metagenomic window into the 2 km-deep terrestrial subsurface aquifer revealed taxonomically and functionally diverse microbial community comprising novel uncultured bacterial lineages.</title>
        <authorList>
            <person name="Kadnikov V.V."/>
            <person name="Mardanov A.V."/>
            <person name="Beletsky A.V."/>
            <person name="Banks D."/>
            <person name="Pimenov N.V."/>
            <person name="Frank Y.A."/>
            <person name="Karnachuk O.V."/>
            <person name="Ravin N.V."/>
        </authorList>
    </citation>
    <scope>NUCLEOTIDE SEQUENCE [LARGE SCALE GENOMIC DNA]</scope>
    <source>
        <strain evidence="6">BY5</strain>
    </source>
</reference>
<evidence type="ECO:0000313" key="6">
    <source>
        <dbReference type="EMBL" id="RCK80515.1"/>
    </source>
</evidence>
<feature type="domain" description="Clp1 P-loop" evidence="5">
    <location>
        <begin position="102"/>
        <end position="277"/>
    </location>
</feature>
<comment type="caution">
    <text evidence="6">The sequence shown here is derived from an EMBL/GenBank/DDBJ whole genome shotgun (WGS) entry which is preliminary data.</text>
</comment>
<dbReference type="EMBL" id="QOQW01000006">
    <property type="protein sequence ID" value="RCK80515.1"/>
    <property type="molecule type" value="Genomic_DNA"/>
</dbReference>
<organism evidence="6 7">
    <name type="scientific">Candidatus Ozemobacter sibiricus</name>
    <dbReference type="NCBI Taxonomy" id="2268124"/>
    <lineage>
        <taxon>Bacteria</taxon>
        <taxon>Candidatus Ozemobacteria</taxon>
        <taxon>Candidatus Ozemobacterales</taxon>
        <taxon>Candidatus Ozemobacteraceae</taxon>
        <taxon>Candidatus Ozemobacter</taxon>
    </lineage>
</organism>
<sequence length="418" mass="45980">MKTCTLQKSEFHLLIGPAEFTVKSGLVEVIGARTGPGQRVVVPLGKRVPIAVLEDAVIEYEARDDALSRMEGSSIPPEWDQLADRIARERMAGKLYKIIVLGEVDTGKTFFSTYLANRLIDKLGRVAILDCDTGQSDIGPPGAFGMLVLKKPAIFLTEETPTHLYMLGAHSPGLHFLPAMTGLATMVRKAEAEADALIIDTTGWVQGDGGRALKKAKLDLVDPDLVILMQRLNELEHLVKHLPPARIARLPVSKKASPTSQMERKALREMVSTRYFKEARVITIPFRQVFTDRCYFLTGTPLTLEGTLHAERLSGWEGTLVITSGPLLPEMTKSWPTDLGMIRNFIAGEERGLLIALLDAGQNCLALGRLEEIDFLNNQFRIRTPYKGSLESVAGIQFGSLKLTEKGEEAGFIEPGSF</sequence>
<dbReference type="InterPro" id="IPR045116">
    <property type="entry name" value="Clp1/Grc3"/>
</dbReference>
<evidence type="ECO:0000256" key="1">
    <source>
        <dbReference type="ARBA" id="ARBA00022679"/>
    </source>
</evidence>
<accession>A0A367ZQU4</accession>
<proteinExistence type="predicted"/>
<dbReference type="GO" id="GO:0006396">
    <property type="term" value="P:RNA processing"/>
    <property type="evidence" value="ECO:0007669"/>
    <property type="project" value="InterPro"/>
</dbReference>
<protein>
    <recommendedName>
        <fullName evidence="5">Clp1 P-loop domain-containing protein</fullName>
    </recommendedName>
</protein>
<gene>
    <name evidence="6" type="ORF">OZSIB_3261</name>
</gene>
<evidence type="ECO:0000256" key="2">
    <source>
        <dbReference type="ARBA" id="ARBA00022741"/>
    </source>
</evidence>
<dbReference type="AlphaFoldDB" id="A0A367ZQU4"/>
<dbReference type="GO" id="GO:0051731">
    <property type="term" value="F:polynucleotide 5'-hydroxyl-kinase activity"/>
    <property type="evidence" value="ECO:0007669"/>
    <property type="project" value="InterPro"/>
</dbReference>